<dbReference type="NCBIfam" id="TIGR04267">
    <property type="entry name" value="mod_HExxH"/>
    <property type="match status" value="1"/>
</dbReference>
<protein>
    <submittedName>
        <fullName evidence="1">HEXXH motif-containing protein</fullName>
    </submittedName>
</protein>
<dbReference type="OrthoDB" id="796761at2"/>
<keyword evidence="2" id="KW-1185">Reference proteome</keyword>
<dbReference type="InterPro" id="IPR026337">
    <property type="entry name" value="AKG_HExxH"/>
</dbReference>
<dbReference type="AlphaFoldDB" id="A0A1W2FH60"/>
<gene>
    <name evidence="1" type="ORF">SAMN05660733_06160</name>
</gene>
<evidence type="ECO:0000313" key="1">
    <source>
        <dbReference type="EMBL" id="SMD21064.1"/>
    </source>
</evidence>
<evidence type="ECO:0000313" key="2">
    <source>
        <dbReference type="Proteomes" id="UP000192840"/>
    </source>
</evidence>
<organism evidence="1 2">
    <name type="scientific">Lentzea albidocapillata</name>
    <dbReference type="NCBI Taxonomy" id="40571"/>
    <lineage>
        <taxon>Bacteria</taxon>
        <taxon>Bacillati</taxon>
        <taxon>Actinomycetota</taxon>
        <taxon>Actinomycetes</taxon>
        <taxon>Pseudonocardiales</taxon>
        <taxon>Pseudonocardiaceae</taxon>
        <taxon>Lentzea</taxon>
    </lineage>
</organism>
<accession>A0A1W2FH60</accession>
<dbReference type="Proteomes" id="UP000192840">
    <property type="component" value="Unassembled WGS sequence"/>
</dbReference>
<dbReference type="STRING" id="40571.SAMN05660733_06160"/>
<reference evidence="2" key="1">
    <citation type="submission" date="2017-04" db="EMBL/GenBank/DDBJ databases">
        <authorList>
            <person name="Varghese N."/>
            <person name="Submissions S."/>
        </authorList>
    </citation>
    <scope>NUCLEOTIDE SEQUENCE [LARGE SCALE GENOMIC DNA]</scope>
    <source>
        <strain evidence="2">DSM 44073</strain>
    </source>
</reference>
<proteinExistence type="predicted"/>
<dbReference type="EMBL" id="FWYC01000014">
    <property type="protein sequence ID" value="SMD21064.1"/>
    <property type="molecule type" value="Genomic_DNA"/>
</dbReference>
<sequence length="564" mass="61385">MLTPHRLPPRFVDQLAGGGGDDAVLTVLSDGQFSARLVALRALLDEVSGRSLLLEVGEAWDLLVEAQRKSPGLVRETLLLPQVGVWLTDVLRSLRGTVESVAPLWVDVGHLRCVAVVAAHLSDLDFSLDVPVSRGVISLPSLGVATFPEVRTWAVARAERRAGVLSLSLGARTIRVPDDEHWLPVRRIGAGGFTPLLDDVEPHRDYRAATGLHRLTDVEVLHWEQRLREAWPLLRAEHAEALRELVSTMVPVPPRNGGTPYSGSSADAYGAVLMSVPPDSFAFAETLTHEVQHTKLAALTTIEPLCTVGGSAYCYAPWRDDPRPVSGLFQGVYAFLGVTDFWRAHRETDPSERADFEFAYWRGQTLHAARFLRGCRELTALGRRFATIMAVRLASWSRIRVGASAAHTARAAAQDHRATWLARHLTPEPAAVEGLAEDWLAGRPRGKLPVSALTPRPASPLPRMELRHLLPRTPAGFPSDAFTGATAADLRHLAGDQDAAARLYAADIAAHPDDVSAWIGLGLADPSSRALLRVPAVVMAVHAEILRRTGEFPDPRVLAAWVGR</sequence>
<dbReference type="RefSeq" id="WP_030475710.1">
    <property type="nucleotide sequence ID" value="NZ_FWYC01000014.1"/>
</dbReference>
<dbReference type="eggNOG" id="COG0641">
    <property type="taxonomic scope" value="Bacteria"/>
</dbReference>
<name>A0A1W2FH60_9PSEU</name>